<dbReference type="PRINTS" id="PR00251">
    <property type="entry name" value="BACTRLOPSIN"/>
</dbReference>
<keyword evidence="3" id="KW-0600">Photoreceptor protein</keyword>
<keyword evidence="5 12" id="KW-0812">Transmembrane</keyword>
<gene>
    <name evidence="13" type="ORF">Cvel_13239.t1.CR1</name>
</gene>
<comment type="subcellular location">
    <subcellularLocation>
        <location evidence="1">Membrane</location>
        <topology evidence="1">Multi-pass membrane protein</topology>
    </subcellularLocation>
</comment>
<dbReference type="GO" id="GO:0005886">
    <property type="term" value="C:plasma membrane"/>
    <property type="evidence" value="ECO:0007669"/>
    <property type="project" value="TreeGrafter"/>
</dbReference>
<reference evidence="13" key="1">
    <citation type="submission" date="2014-11" db="EMBL/GenBank/DDBJ databases">
        <title>Molecular phylogeny of cliff fern family Woodsiaceae with morphological implications.</title>
        <authorList>
            <person name="Shao Y.-Z."/>
            <person name="Wei R."/>
            <person name="Zhang X.-C."/>
        </authorList>
    </citation>
    <scope>NUCLEOTIDE SEQUENCE</scope>
</reference>
<accession>A0A0K6SBD9</accession>
<evidence type="ECO:0000256" key="10">
    <source>
        <dbReference type="ARBA" id="ARBA00023170"/>
    </source>
</evidence>
<evidence type="ECO:0000256" key="11">
    <source>
        <dbReference type="SAM" id="MobiDB-lite"/>
    </source>
</evidence>
<feature type="transmembrane region" description="Helical" evidence="12">
    <location>
        <begin position="242"/>
        <end position="270"/>
    </location>
</feature>
<feature type="transmembrane region" description="Helical" evidence="12">
    <location>
        <begin position="177"/>
        <end position="197"/>
    </location>
</feature>
<dbReference type="SMART" id="SM01021">
    <property type="entry name" value="Bac_rhodopsin"/>
    <property type="match status" value="1"/>
</dbReference>
<dbReference type="PhylomeDB" id="A0A0K6SBD9"/>
<dbReference type="EMBL" id="CDMZ01005839">
    <property type="protein sequence ID" value="CUC10880.1"/>
    <property type="molecule type" value="Genomic_DNA"/>
</dbReference>
<feature type="transmembrane region" description="Helical" evidence="12">
    <location>
        <begin position="50"/>
        <end position="69"/>
    </location>
</feature>
<feature type="transmembrane region" description="Helical" evidence="12">
    <location>
        <begin position="218"/>
        <end position="236"/>
    </location>
</feature>
<evidence type="ECO:0000256" key="12">
    <source>
        <dbReference type="SAM" id="Phobius"/>
    </source>
</evidence>
<dbReference type="Gene3D" id="1.20.1070.10">
    <property type="entry name" value="Rhodopsin 7-helix transmembrane proteins"/>
    <property type="match status" value="1"/>
</dbReference>
<dbReference type="GO" id="GO:0009881">
    <property type="term" value="F:photoreceptor activity"/>
    <property type="evidence" value="ECO:0007669"/>
    <property type="project" value="UniProtKB-KW"/>
</dbReference>
<evidence type="ECO:0000256" key="7">
    <source>
        <dbReference type="ARBA" id="ARBA00022989"/>
    </source>
</evidence>
<name>A0A0K6SBD9_9ALVE</name>
<feature type="region of interest" description="Disordered" evidence="11">
    <location>
        <begin position="494"/>
        <end position="546"/>
    </location>
</feature>
<dbReference type="Pfam" id="PF01036">
    <property type="entry name" value="Bac_rhodopsin"/>
    <property type="match status" value="1"/>
</dbReference>
<proteinExistence type="inferred from homology"/>
<feature type="compositionally biased region" description="Low complexity" evidence="11">
    <location>
        <begin position="494"/>
        <end position="510"/>
    </location>
</feature>
<evidence type="ECO:0000256" key="2">
    <source>
        <dbReference type="ARBA" id="ARBA00008130"/>
    </source>
</evidence>
<evidence type="ECO:0000256" key="9">
    <source>
        <dbReference type="ARBA" id="ARBA00023136"/>
    </source>
</evidence>
<dbReference type="VEuPathDB" id="CryptoDB:Cvel_13239"/>
<comment type="similarity">
    <text evidence="2">Belongs to the archaeal/bacterial/fungal opsin family.</text>
</comment>
<keyword evidence="4" id="KW-0716">Sensory transduction</keyword>
<dbReference type="AlphaFoldDB" id="A0A0K6SBD9"/>
<feature type="compositionally biased region" description="Low complexity" evidence="11">
    <location>
        <begin position="520"/>
        <end position="531"/>
    </location>
</feature>
<evidence type="ECO:0000256" key="5">
    <source>
        <dbReference type="ARBA" id="ARBA00022692"/>
    </source>
</evidence>
<feature type="transmembrane region" description="Helical" evidence="12">
    <location>
        <begin position="81"/>
        <end position="105"/>
    </location>
</feature>
<evidence type="ECO:0000256" key="4">
    <source>
        <dbReference type="ARBA" id="ARBA00022606"/>
    </source>
</evidence>
<dbReference type="PANTHER" id="PTHR28286:SF2">
    <property type="entry name" value="BACTERIORHODOPSIN _OPSIN, NOPA (EUROFUNG)"/>
    <property type="match status" value="1"/>
</dbReference>
<protein>
    <submittedName>
        <fullName evidence="13">Uncharacterized protein</fullName>
    </submittedName>
</protein>
<feature type="transmembrane region" description="Helical" evidence="12">
    <location>
        <begin position="125"/>
        <end position="143"/>
    </location>
</feature>
<evidence type="ECO:0000313" key="13">
    <source>
        <dbReference type="EMBL" id="CUC10880.1"/>
    </source>
</evidence>
<dbReference type="SUPFAM" id="SSF81321">
    <property type="entry name" value="Family A G protein-coupled receptor-like"/>
    <property type="match status" value="1"/>
</dbReference>
<keyword evidence="8" id="KW-0157">Chromophore</keyword>
<evidence type="ECO:0000256" key="3">
    <source>
        <dbReference type="ARBA" id="ARBA00022543"/>
    </source>
</evidence>
<feature type="compositionally biased region" description="Basic and acidic residues" evidence="11">
    <location>
        <begin position="337"/>
        <end position="353"/>
    </location>
</feature>
<keyword evidence="10" id="KW-0675">Receptor</keyword>
<organism evidence="13">
    <name type="scientific">Chromera velia CCMP2878</name>
    <dbReference type="NCBI Taxonomy" id="1169474"/>
    <lineage>
        <taxon>Eukaryota</taxon>
        <taxon>Sar</taxon>
        <taxon>Alveolata</taxon>
        <taxon>Colpodellida</taxon>
        <taxon>Chromeraceae</taxon>
        <taxon>Chromera</taxon>
    </lineage>
</organism>
<evidence type="ECO:0000256" key="1">
    <source>
        <dbReference type="ARBA" id="ARBA00004141"/>
    </source>
</evidence>
<feature type="region of interest" description="Disordered" evidence="11">
    <location>
        <begin position="337"/>
        <end position="356"/>
    </location>
</feature>
<keyword evidence="9 12" id="KW-0472">Membrane</keyword>
<evidence type="ECO:0000256" key="8">
    <source>
        <dbReference type="ARBA" id="ARBA00022991"/>
    </source>
</evidence>
<sequence>MTTYGLTNSNIVDRLNKLPSNYWFANQKGDYTDWALKCQAGSEGFNVIQYGLRAGAIFFFFAYGFYLWTRFPNPQLEDSRLRRFSLCSSLNAYIMLFTGLINIIQLSQADDFFLDNCFRVDIAKYFQWAVTCPLMTLQVAILANAAPQRMIETHLSTLFMLLLGIGASMAPEFTIRLAMFFAAGWFFFLLWYTYNNIVMEGTKRKETLFRGSSFMRKTALFVLVSWTLFPIIWILGPEGADVINGAVMMGGITVIDFLSKALFSLFIFWVRAKWGGQMLAGELEEWERADEATRLAMLMQHIGKTDSTFLSRIGPDGVQKAIRSPSETEKLLKDVEKNAKKGEQGHEAQEELRKKGRLASGQLMQLYMSRAGVGGFPSAAVPPQQQQQQPARFQQQMPTMAAAQTPQQGYDGTSGQTARAHFADTTAHQMTPMSMGSMQTPYSSAPMNSPFGQTMPMQQMPQQQQPAPFTQPQQQFGGGMMQMQQTMPMQFQQQGMQQPQGMQFPQGPGMYSQQPAGVLPSTPSFPSASATPPGPARTEGGATEVEDQVDGLLSGVNFSRVGTQHFSY</sequence>
<keyword evidence="7 12" id="KW-1133">Transmembrane helix</keyword>
<dbReference type="PANTHER" id="PTHR28286">
    <property type="match status" value="1"/>
</dbReference>
<evidence type="ECO:0000256" key="6">
    <source>
        <dbReference type="ARBA" id="ARBA00022925"/>
    </source>
</evidence>
<keyword evidence="6" id="KW-0681">Retinal protein</keyword>
<dbReference type="GO" id="GO:0007602">
    <property type="term" value="P:phototransduction"/>
    <property type="evidence" value="ECO:0007669"/>
    <property type="project" value="UniProtKB-KW"/>
</dbReference>
<feature type="transmembrane region" description="Helical" evidence="12">
    <location>
        <begin position="155"/>
        <end position="171"/>
    </location>
</feature>
<dbReference type="InterPro" id="IPR001425">
    <property type="entry name" value="Arc/bac/fun_rhodopsins"/>
</dbReference>